<dbReference type="PANTHER" id="PTHR14911:SF13">
    <property type="entry name" value="TRNA (GUANINE(6)-N2)-METHYLTRANSFERASE THUMP3"/>
    <property type="match status" value="1"/>
</dbReference>
<dbReference type="Proteomes" id="UP000661607">
    <property type="component" value="Unassembled WGS sequence"/>
</dbReference>
<dbReference type="PANTHER" id="PTHR14911">
    <property type="entry name" value="THUMP DOMAIN-CONTAINING"/>
    <property type="match status" value="1"/>
</dbReference>
<dbReference type="InterPro" id="IPR000241">
    <property type="entry name" value="RlmKL-like_Mtase"/>
</dbReference>
<dbReference type="EMBL" id="JADBEF010000001">
    <property type="protein sequence ID" value="MBE1557962.1"/>
    <property type="molecule type" value="Genomic_DNA"/>
</dbReference>
<dbReference type="Gene3D" id="3.30.2130.30">
    <property type="match status" value="1"/>
</dbReference>
<dbReference type="PRINTS" id="PR00507">
    <property type="entry name" value="N12N6MTFRASE"/>
</dbReference>
<comment type="caution">
    <text evidence="2">The sequence shown here is derived from an EMBL/GenBank/DDBJ whole genome shotgun (WGS) entry which is preliminary data.</text>
</comment>
<gene>
    <name evidence="2" type="ORF">H4W81_000741</name>
</gene>
<accession>A0ABR9K7H4</accession>
<proteinExistence type="predicted"/>
<dbReference type="Gene3D" id="3.40.50.150">
    <property type="entry name" value="Vaccinia Virus protein VP39"/>
    <property type="match status" value="1"/>
</dbReference>
<dbReference type="InterPro" id="IPR029063">
    <property type="entry name" value="SAM-dependent_MTases_sf"/>
</dbReference>
<dbReference type="CDD" id="cd02440">
    <property type="entry name" value="AdoMet_MTases"/>
    <property type="match status" value="1"/>
</dbReference>
<dbReference type="SUPFAM" id="SSF53335">
    <property type="entry name" value="S-adenosyl-L-methionine-dependent methyltransferases"/>
    <property type="match status" value="1"/>
</dbReference>
<reference evidence="2 3" key="1">
    <citation type="submission" date="2020-10" db="EMBL/GenBank/DDBJ databases">
        <title>Sequencing the genomes of 1000 actinobacteria strains.</title>
        <authorList>
            <person name="Klenk H.-P."/>
        </authorList>
    </citation>
    <scope>NUCLEOTIDE SEQUENCE [LARGE SCALE GENOMIC DNA]</scope>
    <source>
        <strain evidence="2 3">DSM 43748</strain>
    </source>
</reference>
<keyword evidence="3" id="KW-1185">Reference proteome</keyword>
<evidence type="ECO:0000313" key="2">
    <source>
        <dbReference type="EMBL" id="MBE1557962.1"/>
    </source>
</evidence>
<dbReference type="RefSeq" id="WP_192773472.1">
    <property type="nucleotide sequence ID" value="NZ_BAAASY010000026.1"/>
</dbReference>
<sequence length="367" mass="38585">MHTLLVARTVRGLEPLVAEEVGHTVRRRHREVWFERESPDPGVLDLRTADDVLLPAAVGYGIGQARAALGRLRTLAADVDVRAMAELKAAFGGSPLVKGVDVSASFLGRRAYNRYDLEDAVGDELAARLGVPYHSRRHGPPPPATLSWRVSVEGEEAAIGLRIADRPLHRRPYKTRTVPGTLHPPVAAAMARLAGLGAARTVLDPCCGAGTTLIEARACAPLLRYLGTDLSPSAITSAARNAGQDAAENAGGGAAENAGENAAGDVGEGGIGWAVADAGRLPLPSGGVDRILVNPPWERQVAAGGLFGRFWREARRVLAERGRVVALLPHPVEPPGFELTDAVGVRLMGRPAVIAVLSRAASRGPGR</sequence>
<evidence type="ECO:0000313" key="3">
    <source>
        <dbReference type="Proteomes" id="UP000661607"/>
    </source>
</evidence>
<dbReference type="Pfam" id="PF01170">
    <property type="entry name" value="UPF0020"/>
    <property type="match status" value="1"/>
</dbReference>
<protein>
    <submittedName>
        <fullName evidence="2">23S rRNA G2445 N2-methylase RlmL</fullName>
    </submittedName>
</protein>
<organism evidence="2 3">
    <name type="scientific">Nonomuraea africana</name>
    <dbReference type="NCBI Taxonomy" id="46171"/>
    <lineage>
        <taxon>Bacteria</taxon>
        <taxon>Bacillati</taxon>
        <taxon>Actinomycetota</taxon>
        <taxon>Actinomycetes</taxon>
        <taxon>Streptosporangiales</taxon>
        <taxon>Streptosporangiaceae</taxon>
        <taxon>Nonomuraea</taxon>
    </lineage>
</organism>
<feature type="domain" description="Ribosomal RNA large subunit methyltransferase K/L-like methyltransferase" evidence="1">
    <location>
        <begin position="171"/>
        <end position="330"/>
    </location>
</feature>
<name>A0ABR9K7H4_9ACTN</name>
<evidence type="ECO:0000259" key="1">
    <source>
        <dbReference type="Pfam" id="PF01170"/>
    </source>
</evidence>